<dbReference type="AlphaFoldDB" id="A0A6M1T1Y0"/>
<accession>A0A6M1T1Y0</accession>
<evidence type="ECO:0000313" key="1">
    <source>
        <dbReference type="EMBL" id="NGP76767.1"/>
    </source>
</evidence>
<keyword evidence="2" id="KW-1185">Reference proteome</keyword>
<protein>
    <submittedName>
        <fullName evidence="1">Uncharacterized protein</fullName>
    </submittedName>
</protein>
<dbReference type="EMBL" id="JAALLT010000003">
    <property type="protein sequence ID" value="NGP76767.1"/>
    <property type="molecule type" value="Genomic_DNA"/>
</dbReference>
<sequence>MNNTVQTLKYEELTFLRVSDRYPFHLDQIKPFDGVVIEFTEKKSSLELVKNIRSHNQASVYLTPLFLYRLYGEPDKLIAKLVDGTTSNLGDLKPIADITRKIKSRM</sequence>
<proteinExistence type="predicted"/>
<dbReference type="Proteomes" id="UP000473278">
    <property type="component" value="Unassembled WGS sequence"/>
</dbReference>
<gene>
    <name evidence="1" type="ORF">G3570_08990</name>
</gene>
<organism evidence="1 2">
    <name type="scientific">Halalkalibaculum roseum</name>
    <dbReference type="NCBI Taxonomy" id="2709311"/>
    <lineage>
        <taxon>Bacteria</taxon>
        <taxon>Pseudomonadati</taxon>
        <taxon>Balneolota</taxon>
        <taxon>Balneolia</taxon>
        <taxon>Balneolales</taxon>
        <taxon>Balneolaceae</taxon>
        <taxon>Halalkalibaculum</taxon>
    </lineage>
</organism>
<evidence type="ECO:0000313" key="2">
    <source>
        <dbReference type="Proteomes" id="UP000473278"/>
    </source>
</evidence>
<name>A0A6M1T1Y0_9BACT</name>
<dbReference type="RefSeq" id="WP_165141499.1">
    <property type="nucleotide sequence ID" value="NZ_JAALLT010000003.1"/>
</dbReference>
<comment type="caution">
    <text evidence="1">The sequence shown here is derived from an EMBL/GenBank/DDBJ whole genome shotgun (WGS) entry which is preliminary data.</text>
</comment>
<reference evidence="1 2" key="1">
    <citation type="submission" date="2020-02" db="EMBL/GenBank/DDBJ databases">
        <title>Balneolaceae bacterium YR4-1, complete genome.</title>
        <authorList>
            <person name="Li Y."/>
            <person name="Wu S."/>
        </authorList>
    </citation>
    <scope>NUCLEOTIDE SEQUENCE [LARGE SCALE GENOMIC DNA]</scope>
    <source>
        <strain evidence="1 2">YR4-1</strain>
    </source>
</reference>